<gene>
    <name evidence="8" type="ORF">NDR86_06790</name>
</gene>
<keyword evidence="9" id="KW-1185">Reference proteome</keyword>
<comment type="caution">
    <text evidence="8">The sequence shown here is derived from an EMBL/GenBank/DDBJ whole genome shotgun (WGS) entry which is preliminary data.</text>
</comment>
<keyword evidence="2" id="KW-0732">Signal</keyword>
<keyword evidence="3" id="KW-0274">FAD</keyword>
<name>A0A9X2E5F6_9NOCA</name>
<dbReference type="InterPro" id="IPR052206">
    <property type="entry name" value="Retinol_saturase"/>
</dbReference>
<keyword evidence="6" id="KW-0812">Transmembrane</keyword>
<evidence type="ECO:0000256" key="5">
    <source>
        <dbReference type="ARBA" id="ARBA00023027"/>
    </source>
</evidence>
<sequence>MSDRDDWGAIVIGSGLGGLTTAAYLAANGVRPLVLEQADRVGGCSHVFRRKRVWEFDVGVHYVGEVHGEGTIGLVLSGLGLDKRIEFLPMDRDGFDTLVFPDLTFAVPAGWDAYLRRLTDTFPAQENGLRLCVDMMRERMGGFPLAQAFDIAELGPDARAVLAAQSADYGVPPSRAPIAAHGMVIGHYLSQGAFYPRGGGQVFAGHLLDVVTSHGGAVRIRARVERILTAGGRAVGVALSDGTEFRAPIVVSNADLKQTYRQLLDTERVAAATRARVEDLRMSAPMFTVYLGLDVDLSELIPNTNYWTHPDFDIERVYRIDSRRELPAELSLFISSSSRKDPGNPRVAPPGHSTLEIMAVSPTGRDFWGLTEDVANDNRYRRDPQYRSAKHRLATALIEQAEKYIPDIRGHIVYQEAATPLTHRRYTLSSEGCCYGIALAAGQFGPDRPTPRTEISGLFLTGSNTTSGPGIGGTMGSGLHTASIVLQRDLREEILAGRVFTDTSKLTAGGPDWDPLEACRKNSV</sequence>
<reference evidence="8" key="1">
    <citation type="submission" date="2022-06" db="EMBL/GenBank/DDBJ databases">
        <title>Novel species in genus nocardia.</title>
        <authorList>
            <person name="Li F."/>
        </authorList>
    </citation>
    <scope>NUCLEOTIDE SEQUENCE</scope>
    <source>
        <strain evidence="8">CDC141</strain>
    </source>
</reference>
<dbReference type="GO" id="GO:0016491">
    <property type="term" value="F:oxidoreductase activity"/>
    <property type="evidence" value="ECO:0007669"/>
    <property type="project" value="InterPro"/>
</dbReference>
<keyword evidence="6" id="KW-0472">Membrane</keyword>
<dbReference type="Proteomes" id="UP001139157">
    <property type="component" value="Unassembled WGS sequence"/>
</dbReference>
<dbReference type="Pfam" id="PF01593">
    <property type="entry name" value="Amino_oxidase"/>
    <property type="match status" value="1"/>
</dbReference>
<accession>A0A9X2E5F6</accession>
<organism evidence="8 9">
    <name type="scientific">Nocardia pulmonis</name>
    <dbReference type="NCBI Taxonomy" id="2951408"/>
    <lineage>
        <taxon>Bacteria</taxon>
        <taxon>Bacillati</taxon>
        <taxon>Actinomycetota</taxon>
        <taxon>Actinomycetes</taxon>
        <taxon>Mycobacteriales</taxon>
        <taxon>Nocardiaceae</taxon>
        <taxon>Nocardia</taxon>
    </lineage>
</organism>
<feature type="transmembrane region" description="Helical" evidence="6">
    <location>
        <begin position="7"/>
        <end position="27"/>
    </location>
</feature>
<evidence type="ECO:0000256" key="3">
    <source>
        <dbReference type="ARBA" id="ARBA00022827"/>
    </source>
</evidence>
<dbReference type="SUPFAM" id="SSF51905">
    <property type="entry name" value="FAD/NAD(P)-binding domain"/>
    <property type="match status" value="1"/>
</dbReference>
<dbReference type="PANTHER" id="PTHR46091:SF3">
    <property type="entry name" value="AMINE OXIDASE DOMAIN-CONTAINING PROTEIN"/>
    <property type="match status" value="1"/>
</dbReference>
<protein>
    <submittedName>
        <fullName evidence="8">NAD(P)/FAD-dependent oxidoreductase</fullName>
    </submittedName>
</protein>
<keyword evidence="4" id="KW-0521">NADP</keyword>
<dbReference type="InterPro" id="IPR036188">
    <property type="entry name" value="FAD/NAD-bd_sf"/>
</dbReference>
<evidence type="ECO:0000313" key="8">
    <source>
        <dbReference type="EMBL" id="MCM6773175.1"/>
    </source>
</evidence>
<evidence type="ECO:0000256" key="1">
    <source>
        <dbReference type="ARBA" id="ARBA00022630"/>
    </source>
</evidence>
<evidence type="ECO:0000313" key="9">
    <source>
        <dbReference type="Proteomes" id="UP001139157"/>
    </source>
</evidence>
<dbReference type="AlphaFoldDB" id="A0A9X2E5F6"/>
<keyword evidence="6" id="KW-1133">Transmembrane helix</keyword>
<dbReference type="Gene3D" id="3.50.50.60">
    <property type="entry name" value="FAD/NAD(P)-binding domain"/>
    <property type="match status" value="2"/>
</dbReference>
<dbReference type="PANTHER" id="PTHR46091">
    <property type="entry name" value="BLR7054 PROTEIN"/>
    <property type="match status" value="1"/>
</dbReference>
<dbReference type="RefSeq" id="WP_251910155.1">
    <property type="nucleotide sequence ID" value="NZ_JAMRXG010000002.1"/>
</dbReference>
<evidence type="ECO:0000259" key="7">
    <source>
        <dbReference type="Pfam" id="PF01593"/>
    </source>
</evidence>
<keyword evidence="1" id="KW-0285">Flavoprotein</keyword>
<evidence type="ECO:0000256" key="2">
    <source>
        <dbReference type="ARBA" id="ARBA00022729"/>
    </source>
</evidence>
<proteinExistence type="predicted"/>
<keyword evidence="5" id="KW-0520">NAD</keyword>
<feature type="domain" description="Amine oxidase" evidence="7">
    <location>
        <begin position="16"/>
        <end position="486"/>
    </location>
</feature>
<dbReference type="EMBL" id="JAMRXG010000002">
    <property type="protein sequence ID" value="MCM6773175.1"/>
    <property type="molecule type" value="Genomic_DNA"/>
</dbReference>
<evidence type="ECO:0000256" key="4">
    <source>
        <dbReference type="ARBA" id="ARBA00022857"/>
    </source>
</evidence>
<evidence type="ECO:0000256" key="6">
    <source>
        <dbReference type="SAM" id="Phobius"/>
    </source>
</evidence>
<dbReference type="InterPro" id="IPR002937">
    <property type="entry name" value="Amino_oxidase"/>
</dbReference>